<gene>
    <name evidence="1" type="ORF">D1970_09385</name>
</gene>
<reference evidence="1 2" key="1">
    <citation type="submission" date="2018-08" db="EMBL/GenBank/DDBJ databases">
        <title>Bacillus jemisoniae sp. nov., Bacillus chryseoplanitiae sp. nov., Bacillus resnikiae sp. nov., and Bacillus frankliniae sp. nov., isolated from Viking spacecraft and associated surfaces.</title>
        <authorList>
            <person name="Seuylemezian A."/>
            <person name="Vaishampayan P."/>
        </authorList>
    </citation>
    <scope>NUCLEOTIDE SEQUENCE [LARGE SCALE GENOMIC DNA]</scope>
    <source>
        <strain evidence="1 2">JJ-247</strain>
    </source>
</reference>
<comment type="caution">
    <text evidence="1">The sequence shown here is derived from an EMBL/GenBank/DDBJ whole genome shotgun (WGS) entry which is preliminary data.</text>
</comment>
<dbReference type="GO" id="GO:0005524">
    <property type="term" value="F:ATP binding"/>
    <property type="evidence" value="ECO:0007669"/>
    <property type="project" value="UniProtKB-KW"/>
</dbReference>
<keyword evidence="1" id="KW-0547">Nucleotide-binding</keyword>
<dbReference type="AlphaFoldDB" id="A0A398B8D3"/>
<proteinExistence type="predicted"/>
<keyword evidence="2" id="KW-1185">Reference proteome</keyword>
<name>A0A398B8D3_9BACI</name>
<evidence type="ECO:0000313" key="2">
    <source>
        <dbReference type="Proteomes" id="UP000265816"/>
    </source>
</evidence>
<evidence type="ECO:0000313" key="1">
    <source>
        <dbReference type="EMBL" id="RID85744.1"/>
    </source>
</evidence>
<accession>A0A398B8D3</accession>
<dbReference type="RefSeq" id="WP_119112597.1">
    <property type="nucleotide sequence ID" value="NZ_CBCSEO010000002.1"/>
</dbReference>
<dbReference type="OrthoDB" id="9805740at2"/>
<sequence>MRDVLIIPFTDEMSIIIASDNSGAIGMKPADSVKVPYDTLGYYSLRVAAMECIAAGGEPFAVTLHNFCGETAWNEITAGIRKGLSELGIEEVELTGSTETNFPMEQSALSINVLGKKKKGSADEKLHYDNKSKIAVIGAPLVGNDVIKRSSEGAPLAVFKEVASHLDIITLPVGSKGILAELNVLFSNRHFKKSEIETDVDLLQSAGPSTCFIAVYNASIEEDMKNMTGPYFHSVKVQG</sequence>
<protein>
    <submittedName>
        <fullName evidence="1">ATP-binding protein</fullName>
    </submittedName>
</protein>
<dbReference type="EMBL" id="QWVT01000015">
    <property type="protein sequence ID" value="RID85744.1"/>
    <property type="molecule type" value="Genomic_DNA"/>
</dbReference>
<dbReference type="Proteomes" id="UP000265816">
    <property type="component" value="Unassembled WGS sequence"/>
</dbReference>
<keyword evidence="1" id="KW-0067">ATP-binding</keyword>
<organism evidence="1 2">
    <name type="scientific">Mesobacillus zeae</name>
    <dbReference type="NCBI Taxonomy" id="1917180"/>
    <lineage>
        <taxon>Bacteria</taxon>
        <taxon>Bacillati</taxon>
        <taxon>Bacillota</taxon>
        <taxon>Bacilli</taxon>
        <taxon>Bacillales</taxon>
        <taxon>Bacillaceae</taxon>
        <taxon>Mesobacillus</taxon>
    </lineage>
</organism>